<dbReference type="Proteomes" id="UP001322277">
    <property type="component" value="Chromosome 2"/>
</dbReference>
<dbReference type="RefSeq" id="XP_062776255.1">
    <property type="nucleotide sequence ID" value="XM_062920204.1"/>
</dbReference>
<dbReference type="Gene3D" id="3.40.50.150">
    <property type="entry name" value="Vaccinia Virus protein VP39"/>
    <property type="match status" value="1"/>
</dbReference>
<dbReference type="Pfam" id="PF01596">
    <property type="entry name" value="Methyltransf_3"/>
    <property type="match status" value="1"/>
</dbReference>
<gene>
    <name evidence="5" type="ORF">CDEST_04045</name>
</gene>
<reference evidence="6" key="1">
    <citation type="journal article" date="2023" name="bioRxiv">
        <title>Complete genome of the Medicago anthracnose fungus, Colletotrichum destructivum, reveals a mini-chromosome-like region within a core chromosome.</title>
        <authorList>
            <person name="Lapalu N."/>
            <person name="Simon A."/>
            <person name="Lu A."/>
            <person name="Plaumann P.-L."/>
            <person name="Amselem J."/>
            <person name="Pigne S."/>
            <person name="Auger A."/>
            <person name="Koch C."/>
            <person name="Dallery J.-F."/>
            <person name="O'Connell R.J."/>
        </authorList>
    </citation>
    <scope>NUCLEOTIDE SEQUENCE [LARGE SCALE GENOMIC DNA]</scope>
    <source>
        <strain evidence="6">CBS 520.97</strain>
    </source>
</reference>
<evidence type="ECO:0000256" key="4">
    <source>
        <dbReference type="ARBA" id="ARBA00023453"/>
    </source>
</evidence>
<keyword evidence="2" id="KW-0808">Transferase</keyword>
<evidence type="ECO:0000313" key="5">
    <source>
        <dbReference type="EMBL" id="WQF79031.1"/>
    </source>
</evidence>
<accession>A0AAX4I7I8</accession>
<dbReference type="PANTHER" id="PTHR10509">
    <property type="entry name" value="O-METHYLTRANSFERASE-RELATED"/>
    <property type="match status" value="1"/>
</dbReference>
<dbReference type="GO" id="GO:0008757">
    <property type="term" value="F:S-adenosylmethionine-dependent methyltransferase activity"/>
    <property type="evidence" value="ECO:0007669"/>
    <property type="project" value="TreeGrafter"/>
</dbReference>
<dbReference type="GO" id="GO:0008171">
    <property type="term" value="F:O-methyltransferase activity"/>
    <property type="evidence" value="ECO:0007669"/>
    <property type="project" value="InterPro"/>
</dbReference>
<dbReference type="PANTHER" id="PTHR10509:SF14">
    <property type="entry name" value="CAFFEOYL-COA O-METHYLTRANSFERASE 3-RELATED"/>
    <property type="match status" value="1"/>
</dbReference>
<keyword evidence="1" id="KW-0489">Methyltransferase</keyword>
<evidence type="ECO:0000256" key="1">
    <source>
        <dbReference type="ARBA" id="ARBA00022603"/>
    </source>
</evidence>
<keyword evidence="3" id="KW-0949">S-adenosyl-L-methionine</keyword>
<name>A0AAX4I7I8_9PEZI</name>
<dbReference type="InterPro" id="IPR029063">
    <property type="entry name" value="SAM-dependent_MTases_sf"/>
</dbReference>
<dbReference type="AlphaFoldDB" id="A0AAX4I7I8"/>
<proteinExistence type="inferred from homology"/>
<evidence type="ECO:0000313" key="6">
    <source>
        <dbReference type="Proteomes" id="UP001322277"/>
    </source>
</evidence>
<dbReference type="GeneID" id="87940548"/>
<dbReference type="PROSITE" id="PS51682">
    <property type="entry name" value="SAM_OMT_I"/>
    <property type="match status" value="1"/>
</dbReference>
<protein>
    <submittedName>
        <fullName evidence="5">Class I-like SAM-dependent O-methyltransferase</fullName>
    </submittedName>
</protein>
<dbReference type="GO" id="GO:0032259">
    <property type="term" value="P:methylation"/>
    <property type="evidence" value="ECO:0007669"/>
    <property type="project" value="UniProtKB-KW"/>
</dbReference>
<dbReference type="InterPro" id="IPR002935">
    <property type="entry name" value="SAM_O-MeTrfase"/>
</dbReference>
<evidence type="ECO:0000256" key="2">
    <source>
        <dbReference type="ARBA" id="ARBA00022679"/>
    </source>
</evidence>
<keyword evidence="6" id="KW-1185">Reference proteome</keyword>
<dbReference type="InterPro" id="IPR050362">
    <property type="entry name" value="Cation-dep_OMT"/>
</dbReference>
<dbReference type="EMBL" id="CP137306">
    <property type="protein sequence ID" value="WQF79031.1"/>
    <property type="molecule type" value="Genomic_DNA"/>
</dbReference>
<sequence>MLRFPHQFRHRALTRSLSSSRCVPSIAIPCSRVFRQSRTPPPHPPFIPGTMQSESAVLYPNPIVGESVYNYACAKSLSLPPYIEDYHAWIYATQGRMAMMSSSVFQGKSLHWLARAIGAKRVLEIGVYLGFTSLVWADAVGPRGKVVGLELSAEYASQARKIATENAVQNVEVVEGDAAKLLGELSPEEAFDIIFIDADKERYTAYLASILEKSQVGAKNRLLRPGGIIIADNVIRRGLVANSTEDNPWAERFRSIGLWSDRDMEALDSFNTEVATNPRLENLLLPLFDGMGMSRLVD</sequence>
<dbReference type="CDD" id="cd02440">
    <property type="entry name" value="AdoMet_MTases"/>
    <property type="match status" value="1"/>
</dbReference>
<dbReference type="SUPFAM" id="SSF53335">
    <property type="entry name" value="S-adenosyl-L-methionine-dependent methyltransferases"/>
    <property type="match status" value="1"/>
</dbReference>
<organism evidence="5 6">
    <name type="scientific">Colletotrichum destructivum</name>
    <dbReference type="NCBI Taxonomy" id="34406"/>
    <lineage>
        <taxon>Eukaryota</taxon>
        <taxon>Fungi</taxon>
        <taxon>Dikarya</taxon>
        <taxon>Ascomycota</taxon>
        <taxon>Pezizomycotina</taxon>
        <taxon>Sordariomycetes</taxon>
        <taxon>Hypocreomycetidae</taxon>
        <taxon>Glomerellales</taxon>
        <taxon>Glomerellaceae</taxon>
        <taxon>Colletotrichum</taxon>
        <taxon>Colletotrichum destructivum species complex</taxon>
    </lineage>
</organism>
<evidence type="ECO:0000256" key="3">
    <source>
        <dbReference type="ARBA" id="ARBA00022691"/>
    </source>
</evidence>
<dbReference type="KEGG" id="cdet:87940548"/>
<comment type="similarity">
    <text evidence="4">Belongs to the class I-like SAM-binding methyltransferase superfamily. Cation-dependent O-methyltransferase family.</text>
</comment>